<evidence type="ECO:0000256" key="1">
    <source>
        <dbReference type="SAM" id="Phobius"/>
    </source>
</evidence>
<dbReference type="Proteomes" id="UP000076798">
    <property type="component" value="Unassembled WGS sequence"/>
</dbReference>
<organism evidence="2 3">
    <name type="scientific">Sistotremastrum suecicum HHB10207 ss-3</name>
    <dbReference type="NCBI Taxonomy" id="1314776"/>
    <lineage>
        <taxon>Eukaryota</taxon>
        <taxon>Fungi</taxon>
        <taxon>Dikarya</taxon>
        <taxon>Basidiomycota</taxon>
        <taxon>Agaricomycotina</taxon>
        <taxon>Agaricomycetes</taxon>
        <taxon>Sistotremastrales</taxon>
        <taxon>Sistotremastraceae</taxon>
        <taxon>Sistotremastrum</taxon>
    </lineage>
</organism>
<dbReference type="AlphaFoldDB" id="A0A166F377"/>
<keyword evidence="1" id="KW-0472">Membrane</keyword>
<accession>A0A166F377</accession>
<reference evidence="2 3" key="1">
    <citation type="journal article" date="2016" name="Mol. Biol. Evol.">
        <title>Comparative Genomics of Early-Diverging Mushroom-Forming Fungi Provides Insights into the Origins of Lignocellulose Decay Capabilities.</title>
        <authorList>
            <person name="Nagy L.G."/>
            <person name="Riley R."/>
            <person name="Tritt A."/>
            <person name="Adam C."/>
            <person name="Daum C."/>
            <person name="Floudas D."/>
            <person name="Sun H."/>
            <person name="Yadav J.S."/>
            <person name="Pangilinan J."/>
            <person name="Larsson K.H."/>
            <person name="Matsuura K."/>
            <person name="Barry K."/>
            <person name="Labutti K."/>
            <person name="Kuo R."/>
            <person name="Ohm R.A."/>
            <person name="Bhattacharya S.S."/>
            <person name="Shirouzu T."/>
            <person name="Yoshinaga Y."/>
            <person name="Martin F.M."/>
            <person name="Grigoriev I.V."/>
            <person name="Hibbett D.S."/>
        </authorList>
    </citation>
    <scope>NUCLEOTIDE SEQUENCE [LARGE SCALE GENOMIC DNA]</scope>
    <source>
        <strain evidence="2 3">HHB10207 ss-3</strain>
    </source>
</reference>
<gene>
    <name evidence="2" type="ORF">SISSUDRAFT_1044460</name>
</gene>
<dbReference type="EMBL" id="KV428035">
    <property type="protein sequence ID" value="KZT40232.1"/>
    <property type="molecule type" value="Genomic_DNA"/>
</dbReference>
<evidence type="ECO:0000313" key="2">
    <source>
        <dbReference type="EMBL" id="KZT40232.1"/>
    </source>
</evidence>
<keyword evidence="1" id="KW-0812">Transmembrane</keyword>
<name>A0A166F377_9AGAM</name>
<protein>
    <submittedName>
        <fullName evidence="2">Uncharacterized protein</fullName>
    </submittedName>
</protein>
<keyword evidence="3" id="KW-1185">Reference proteome</keyword>
<sequence>MAGAKARIIRYIRQQVLCVALFFEMFLIYEHLVIWFFIGTKEADGKLVSSSFIQRRVDRTSLWSHLLLLNLSL</sequence>
<proteinExistence type="predicted"/>
<feature type="transmembrane region" description="Helical" evidence="1">
    <location>
        <begin position="16"/>
        <end position="38"/>
    </location>
</feature>
<evidence type="ECO:0000313" key="3">
    <source>
        <dbReference type="Proteomes" id="UP000076798"/>
    </source>
</evidence>
<keyword evidence="1" id="KW-1133">Transmembrane helix</keyword>